<dbReference type="GO" id="GO:0016787">
    <property type="term" value="F:hydrolase activity"/>
    <property type="evidence" value="ECO:0007669"/>
    <property type="project" value="UniProtKB-KW"/>
</dbReference>
<dbReference type="Pfam" id="PF01156">
    <property type="entry name" value="IU_nuc_hydro"/>
    <property type="match status" value="1"/>
</dbReference>
<evidence type="ECO:0000313" key="4">
    <source>
        <dbReference type="EMBL" id="MEA5455462.1"/>
    </source>
</evidence>
<feature type="domain" description="Inosine/uridine-preferring nucleoside hydrolase" evidence="3">
    <location>
        <begin position="5"/>
        <end position="299"/>
    </location>
</feature>
<reference evidence="4 5" key="1">
    <citation type="submission" date="2023-12" db="EMBL/GenBank/DDBJ databases">
        <title>Sinomonas terricola sp. nov, isolated from litchi orchard soil in Guangdong, PR China.</title>
        <authorList>
            <person name="Jiaxin W."/>
            <person name="Yang Z."/>
            <person name="Honghui Z."/>
        </authorList>
    </citation>
    <scope>NUCLEOTIDE SEQUENCE [LARGE SCALE GENOMIC DNA]</scope>
    <source>
        <strain evidence="4 5">JGH33</strain>
    </source>
</reference>
<dbReference type="InterPro" id="IPR036452">
    <property type="entry name" value="Ribo_hydro-like"/>
</dbReference>
<organism evidence="4 5">
    <name type="scientific">Sinomonas terricola</name>
    <dbReference type="NCBI Taxonomy" id="3110330"/>
    <lineage>
        <taxon>Bacteria</taxon>
        <taxon>Bacillati</taxon>
        <taxon>Actinomycetota</taxon>
        <taxon>Actinomycetes</taxon>
        <taxon>Micrococcales</taxon>
        <taxon>Micrococcaceae</taxon>
        <taxon>Sinomonas</taxon>
    </lineage>
</organism>
<accession>A0ABU5T703</accession>
<dbReference type="InterPro" id="IPR001910">
    <property type="entry name" value="Inosine/uridine_hydrolase_dom"/>
</dbReference>
<keyword evidence="2" id="KW-0326">Glycosidase</keyword>
<name>A0ABU5T703_9MICC</name>
<evidence type="ECO:0000259" key="3">
    <source>
        <dbReference type="Pfam" id="PF01156"/>
    </source>
</evidence>
<dbReference type="Proteomes" id="UP001304769">
    <property type="component" value="Unassembled WGS sequence"/>
</dbReference>
<protein>
    <submittedName>
        <fullName evidence="4">Nucleoside hydrolase</fullName>
    </submittedName>
</protein>
<dbReference type="PANTHER" id="PTHR12304">
    <property type="entry name" value="INOSINE-URIDINE PREFERRING NUCLEOSIDE HYDROLASE"/>
    <property type="match status" value="1"/>
</dbReference>
<keyword evidence="1 4" id="KW-0378">Hydrolase</keyword>
<evidence type="ECO:0000256" key="2">
    <source>
        <dbReference type="ARBA" id="ARBA00023295"/>
    </source>
</evidence>
<dbReference type="RefSeq" id="WP_323279309.1">
    <property type="nucleotide sequence ID" value="NZ_JAYGGQ010000008.1"/>
</dbReference>
<keyword evidence="5" id="KW-1185">Reference proteome</keyword>
<comment type="caution">
    <text evidence="4">The sequence shown here is derived from an EMBL/GenBank/DDBJ whole genome shotgun (WGS) entry which is preliminary data.</text>
</comment>
<dbReference type="SUPFAM" id="SSF53590">
    <property type="entry name" value="Nucleoside hydrolase"/>
    <property type="match status" value="1"/>
</dbReference>
<evidence type="ECO:0000313" key="5">
    <source>
        <dbReference type="Proteomes" id="UP001304769"/>
    </source>
</evidence>
<evidence type="ECO:0000256" key="1">
    <source>
        <dbReference type="ARBA" id="ARBA00022801"/>
    </source>
</evidence>
<dbReference type="PANTHER" id="PTHR12304:SF4">
    <property type="entry name" value="URIDINE NUCLEOSIDASE"/>
    <property type="match status" value="1"/>
</dbReference>
<dbReference type="InterPro" id="IPR023186">
    <property type="entry name" value="IUNH"/>
</dbReference>
<proteinExistence type="predicted"/>
<sequence length="317" mass="32422">MTRPVVISCDPGVDDAVALALAFASPELDVLAVAATAGNVSVETSSANAAALLDLFGAPAELAVHSGASGPLRGERVPDEPVHGAGGLGGVRLPPSSRRIEHDAVEHLARTILGRPGEVTLVALGPLTDVARLFAEYPRTVAALDRLVIMGGAVFAQGNVTLAAEFNFFADPEAAAAVLRAARPVELVPLDVTREAVIDRAAATALAELPSATGTIGRMLVGMCDAMAARGRPDVAVMHDALAIAAVFDPGLIEWADAAATVELDGTLTRGAVVADVRGVSGRAANVRYGAAVASGRFTQLLVERVTALRRPSVPPF</sequence>
<dbReference type="EMBL" id="JAYGGQ010000008">
    <property type="protein sequence ID" value="MEA5455462.1"/>
    <property type="molecule type" value="Genomic_DNA"/>
</dbReference>
<gene>
    <name evidence="4" type="ORF">SPF06_12080</name>
</gene>
<dbReference type="Gene3D" id="3.90.245.10">
    <property type="entry name" value="Ribonucleoside hydrolase-like"/>
    <property type="match status" value="1"/>
</dbReference>